<name>A0ABW4DMA6_9LACO</name>
<sequence>MSQNAEEKITDHCEIVLVGLNLIFKANQKSSSKKQLSIKLKSHWNEGDLQDFCGFQKA</sequence>
<comment type="caution">
    <text evidence="1">The sequence shown here is derived from an EMBL/GenBank/DDBJ whole genome shotgun (WGS) entry which is preliminary data.</text>
</comment>
<organism evidence="1 2">
    <name type="scientific">Lapidilactobacillus mulanensis</name>
    <dbReference type="NCBI Taxonomy" id="2485999"/>
    <lineage>
        <taxon>Bacteria</taxon>
        <taxon>Bacillati</taxon>
        <taxon>Bacillota</taxon>
        <taxon>Bacilli</taxon>
        <taxon>Lactobacillales</taxon>
        <taxon>Lactobacillaceae</taxon>
        <taxon>Lapidilactobacillus</taxon>
    </lineage>
</organism>
<accession>A0ABW4DMA6</accession>
<gene>
    <name evidence="1" type="ORF">ACFQ4L_06960</name>
</gene>
<keyword evidence="2" id="KW-1185">Reference proteome</keyword>
<proteinExistence type="predicted"/>
<evidence type="ECO:0000313" key="2">
    <source>
        <dbReference type="Proteomes" id="UP001597244"/>
    </source>
</evidence>
<reference evidence="2" key="1">
    <citation type="journal article" date="2019" name="Int. J. Syst. Evol. Microbiol.">
        <title>The Global Catalogue of Microorganisms (GCM) 10K type strain sequencing project: providing services to taxonomists for standard genome sequencing and annotation.</title>
        <authorList>
            <consortium name="The Broad Institute Genomics Platform"/>
            <consortium name="The Broad Institute Genome Sequencing Center for Infectious Disease"/>
            <person name="Wu L."/>
            <person name="Ma J."/>
        </authorList>
    </citation>
    <scope>NUCLEOTIDE SEQUENCE [LARGE SCALE GENOMIC DNA]</scope>
    <source>
        <strain evidence="2">CCM 8951</strain>
    </source>
</reference>
<protein>
    <submittedName>
        <fullName evidence="1">Uncharacterized protein</fullName>
    </submittedName>
</protein>
<dbReference type="Proteomes" id="UP001597244">
    <property type="component" value="Unassembled WGS sequence"/>
</dbReference>
<evidence type="ECO:0000313" key="1">
    <source>
        <dbReference type="EMBL" id="MFD1465797.1"/>
    </source>
</evidence>
<dbReference type="EMBL" id="JBHTOF010000083">
    <property type="protein sequence ID" value="MFD1465797.1"/>
    <property type="molecule type" value="Genomic_DNA"/>
</dbReference>